<dbReference type="GO" id="GO:0005737">
    <property type="term" value="C:cytoplasm"/>
    <property type="evidence" value="ECO:0007669"/>
    <property type="project" value="TreeGrafter"/>
</dbReference>
<feature type="signal peptide" evidence="1">
    <location>
        <begin position="1"/>
        <end position="26"/>
    </location>
</feature>
<evidence type="ECO:0000313" key="3">
    <source>
        <dbReference type="Proteomes" id="UP000011083"/>
    </source>
</evidence>
<dbReference type="PANTHER" id="PTHR16525">
    <property type="entry name" value="PROTEIN C12ORF4"/>
    <property type="match status" value="1"/>
</dbReference>
<keyword evidence="1" id="KW-0732">Signal</keyword>
<dbReference type="EMBL" id="KB007908">
    <property type="protein sequence ID" value="ELR20936.1"/>
    <property type="molecule type" value="Genomic_DNA"/>
</dbReference>
<gene>
    <name evidence="2" type="ORF">ACA1_279080</name>
</gene>
<sequence>MFNVAFLLTIITIITDFTVDSPQVQGLRSILAIAHDYDVGTISLPIILKELQSEVESSNRVEDCTRAAEVVVKSVKSFLNDKAAAEDASLKVVQFLCGSAFFAPYLNTLNNVCGRFAK</sequence>
<name>L8H901_ACACF</name>
<evidence type="ECO:0000313" key="2">
    <source>
        <dbReference type="EMBL" id="ELR20936.1"/>
    </source>
</evidence>
<keyword evidence="3" id="KW-1185">Reference proteome</keyword>
<dbReference type="KEGG" id="acan:ACA1_279080"/>
<dbReference type="OrthoDB" id="415359at2759"/>
<dbReference type="RefSeq" id="XP_004344679.1">
    <property type="nucleotide sequence ID" value="XM_004344629.1"/>
</dbReference>
<dbReference type="PANTHER" id="PTHR16525:SF0">
    <property type="entry name" value="PROTEIN C12ORF4"/>
    <property type="match status" value="1"/>
</dbReference>
<dbReference type="STRING" id="1257118.L8H901"/>
<evidence type="ECO:0000256" key="1">
    <source>
        <dbReference type="SAM" id="SignalP"/>
    </source>
</evidence>
<dbReference type="AlphaFoldDB" id="L8H901"/>
<proteinExistence type="predicted"/>
<dbReference type="InterPro" id="IPR019311">
    <property type="entry name" value="Fy-3"/>
</dbReference>
<protein>
    <submittedName>
        <fullName evidence="2">Uncharacterized protein</fullName>
    </submittedName>
</protein>
<dbReference type="Pfam" id="PF10154">
    <property type="entry name" value="Fy-3"/>
    <property type="match status" value="1"/>
</dbReference>
<accession>L8H901</accession>
<organism evidence="2 3">
    <name type="scientific">Acanthamoeba castellanii (strain ATCC 30010 / Neff)</name>
    <dbReference type="NCBI Taxonomy" id="1257118"/>
    <lineage>
        <taxon>Eukaryota</taxon>
        <taxon>Amoebozoa</taxon>
        <taxon>Discosea</taxon>
        <taxon>Longamoebia</taxon>
        <taxon>Centramoebida</taxon>
        <taxon>Acanthamoebidae</taxon>
        <taxon>Acanthamoeba</taxon>
    </lineage>
</organism>
<dbReference type="GeneID" id="14921809"/>
<reference evidence="2 3" key="1">
    <citation type="journal article" date="2013" name="Genome Biol.">
        <title>Genome of Acanthamoeba castellanii highlights extensive lateral gene transfer and early evolution of tyrosine kinase signaling.</title>
        <authorList>
            <person name="Clarke M."/>
            <person name="Lohan A.J."/>
            <person name="Liu B."/>
            <person name="Lagkouvardos I."/>
            <person name="Roy S."/>
            <person name="Zafar N."/>
            <person name="Bertelli C."/>
            <person name="Schilde C."/>
            <person name="Kianianmomeni A."/>
            <person name="Burglin T.R."/>
            <person name="Frech C."/>
            <person name="Turcotte B."/>
            <person name="Kopec K.O."/>
            <person name="Synnott J.M."/>
            <person name="Choo C."/>
            <person name="Paponov I."/>
            <person name="Finkler A."/>
            <person name="Soon Heng Tan C."/>
            <person name="Hutchins A.P."/>
            <person name="Weinmeier T."/>
            <person name="Rattei T."/>
            <person name="Chu J.S."/>
            <person name="Gimenez G."/>
            <person name="Irimia M."/>
            <person name="Rigden D.J."/>
            <person name="Fitzpatrick D.A."/>
            <person name="Lorenzo-Morales J."/>
            <person name="Bateman A."/>
            <person name="Chiu C.H."/>
            <person name="Tang P."/>
            <person name="Hegemann P."/>
            <person name="Fromm H."/>
            <person name="Raoult D."/>
            <person name="Greub G."/>
            <person name="Miranda-Saavedra D."/>
            <person name="Chen N."/>
            <person name="Nash P."/>
            <person name="Ginger M.L."/>
            <person name="Horn M."/>
            <person name="Schaap P."/>
            <person name="Caler L."/>
            <person name="Loftus B."/>
        </authorList>
    </citation>
    <scope>NUCLEOTIDE SEQUENCE [LARGE SCALE GENOMIC DNA]</scope>
    <source>
        <strain evidence="2 3">Neff</strain>
    </source>
</reference>
<dbReference type="VEuPathDB" id="AmoebaDB:ACA1_279080"/>
<dbReference type="Proteomes" id="UP000011083">
    <property type="component" value="Unassembled WGS sequence"/>
</dbReference>
<feature type="chain" id="PRO_5003991019" evidence="1">
    <location>
        <begin position="27"/>
        <end position="118"/>
    </location>
</feature>